<proteinExistence type="predicted"/>
<sequence>MGLASDSPASFPFSAAKLAASPRFCNPISRRRAERRRRGARGGAKGSYSKRSRGAMGDGRALLALSTSYSSLFSLSSLSLPLPLHCNSARRRRNGCGLRRGHPKEYALTFIEFCANMSQRVQPTNILLPTAMINLCLHAKEIELLSGL</sequence>
<organism evidence="2">
    <name type="scientific">Oryza nivara</name>
    <name type="common">Indian wild rice</name>
    <name type="synonym">Oryza sativa f. spontanea</name>
    <dbReference type="NCBI Taxonomy" id="4536"/>
    <lineage>
        <taxon>Eukaryota</taxon>
        <taxon>Viridiplantae</taxon>
        <taxon>Streptophyta</taxon>
        <taxon>Embryophyta</taxon>
        <taxon>Tracheophyta</taxon>
        <taxon>Spermatophyta</taxon>
        <taxon>Magnoliopsida</taxon>
        <taxon>Liliopsida</taxon>
        <taxon>Poales</taxon>
        <taxon>Poaceae</taxon>
        <taxon>BOP clade</taxon>
        <taxon>Oryzoideae</taxon>
        <taxon>Oryzeae</taxon>
        <taxon>Oryzinae</taxon>
        <taxon>Oryza</taxon>
    </lineage>
</organism>
<evidence type="ECO:0000313" key="3">
    <source>
        <dbReference type="Proteomes" id="UP000006591"/>
    </source>
</evidence>
<name>A0A0E0IXE6_ORYNI</name>
<dbReference type="EnsemblPlants" id="ONIVA11G01130.1">
    <property type="protein sequence ID" value="ONIVA11G01130.1"/>
    <property type="gene ID" value="ONIVA11G01130"/>
</dbReference>
<protein>
    <submittedName>
        <fullName evidence="2">Uncharacterized protein</fullName>
    </submittedName>
</protein>
<feature type="compositionally biased region" description="Basic residues" evidence="1">
    <location>
        <begin position="29"/>
        <end position="40"/>
    </location>
</feature>
<feature type="region of interest" description="Disordered" evidence="1">
    <location>
        <begin position="29"/>
        <end position="55"/>
    </location>
</feature>
<dbReference type="AlphaFoldDB" id="A0A0E0IXE6"/>
<evidence type="ECO:0000313" key="2">
    <source>
        <dbReference type="EnsemblPlants" id="ONIVA11G01130.1"/>
    </source>
</evidence>
<accession>A0A0E0IXE6</accession>
<reference evidence="2" key="2">
    <citation type="submission" date="2018-04" db="EMBL/GenBank/DDBJ databases">
        <title>OnivRS2 (Oryza nivara Reference Sequence Version 2).</title>
        <authorList>
            <person name="Zhang J."/>
            <person name="Kudrna D."/>
            <person name="Lee S."/>
            <person name="Talag J."/>
            <person name="Rajasekar S."/>
            <person name="Welchert J."/>
            <person name="Hsing Y.-I."/>
            <person name="Wing R.A."/>
        </authorList>
    </citation>
    <scope>NUCLEOTIDE SEQUENCE [LARGE SCALE GENOMIC DNA]</scope>
    <source>
        <strain evidence="2">SL10</strain>
    </source>
</reference>
<evidence type="ECO:0000256" key="1">
    <source>
        <dbReference type="SAM" id="MobiDB-lite"/>
    </source>
</evidence>
<keyword evidence="3" id="KW-1185">Reference proteome</keyword>
<dbReference type="Gramene" id="ONIVA11G01130.1">
    <property type="protein sequence ID" value="ONIVA11G01130.1"/>
    <property type="gene ID" value="ONIVA11G01130"/>
</dbReference>
<dbReference type="HOGENOM" id="CLU_1761711_0_0_1"/>
<dbReference type="Proteomes" id="UP000006591">
    <property type="component" value="Chromosome 11"/>
</dbReference>
<reference evidence="2" key="1">
    <citation type="submission" date="2015-04" db="UniProtKB">
        <authorList>
            <consortium name="EnsemblPlants"/>
        </authorList>
    </citation>
    <scope>IDENTIFICATION</scope>
    <source>
        <strain evidence="2">SL10</strain>
    </source>
</reference>